<name>B9E9N4_MACCJ</name>
<dbReference type="InterPro" id="IPR038344">
    <property type="entry name" value="EF-G_N_sf"/>
</dbReference>
<sequence length="156" mass="18258">MDKLKVYEYNQIKNLVSEPLKLYRTNDIRSHKNHKDLLLNDIELMLEVKNIDSTDFIKSLDDASLSKKKSEFLLQKLKIHVEEFELPSSAVISKLFKKVKKLKVPDLVLIDRKEISFLSWNDLSGNRKYFIYFVCQNKLDNFSSSMKLINTSNGVL</sequence>
<dbReference type="STRING" id="458233.MCCL_0238"/>
<protein>
    <recommendedName>
        <fullName evidence="1">Elongation factor G-binding protein N-terminal domain-containing protein</fullName>
    </recommendedName>
</protein>
<dbReference type="RefSeq" id="WP_012656146.1">
    <property type="nucleotide sequence ID" value="NC_011999.1"/>
</dbReference>
<evidence type="ECO:0000313" key="3">
    <source>
        <dbReference type="Proteomes" id="UP000001383"/>
    </source>
</evidence>
<dbReference type="HOGENOM" id="CLU_1684475_0_0_9"/>
<dbReference type="OrthoDB" id="1891078at2"/>
<dbReference type="KEGG" id="mcl:MCCL_0238"/>
<dbReference type="Pfam" id="PF07299">
    <property type="entry name" value="EF-G-binding_N"/>
    <property type="match status" value="1"/>
</dbReference>
<gene>
    <name evidence="2" type="ordered locus">MCCL_0238</name>
</gene>
<dbReference type="Proteomes" id="UP000001383">
    <property type="component" value="Chromosome"/>
</dbReference>
<dbReference type="eggNOG" id="ENOG5032UHI">
    <property type="taxonomic scope" value="Bacteria"/>
</dbReference>
<dbReference type="AlphaFoldDB" id="B9E9N4"/>
<dbReference type="EMBL" id="AP009484">
    <property type="protein sequence ID" value="BAH16945.1"/>
    <property type="molecule type" value="Genomic_DNA"/>
</dbReference>
<proteinExistence type="predicted"/>
<reference evidence="2 3" key="1">
    <citation type="journal article" date="2009" name="J. Bacteriol.">
        <title>Complete genome sequence of Macrococcus caseolyticus strain JCSCS5402, reflecting the ancestral genome of the human-pathogenic staphylococci.</title>
        <authorList>
            <person name="Baba T."/>
            <person name="Kuwahara-Arai K."/>
            <person name="Uchiyama I."/>
            <person name="Takeuchi F."/>
            <person name="Ito T."/>
            <person name="Hiramatsu K."/>
        </authorList>
    </citation>
    <scope>NUCLEOTIDE SEQUENCE [LARGE SCALE GENOMIC DNA]</scope>
    <source>
        <strain evidence="2 3">JCSC5402</strain>
    </source>
</reference>
<feature type="domain" description="Elongation factor G-binding protein N-terminal" evidence="1">
    <location>
        <begin position="4"/>
        <end position="85"/>
    </location>
</feature>
<organism evidence="2 3">
    <name type="scientific">Macrococcus caseolyticus (strain JCSC5402)</name>
    <name type="common">Macrococcoides caseolyticum</name>
    <dbReference type="NCBI Taxonomy" id="458233"/>
    <lineage>
        <taxon>Bacteria</taxon>
        <taxon>Bacillati</taxon>
        <taxon>Bacillota</taxon>
        <taxon>Bacilli</taxon>
        <taxon>Bacillales</taxon>
        <taxon>Staphylococcaceae</taxon>
        <taxon>Macrococcoides</taxon>
    </lineage>
</organism>
<accession>B9E9N4</accession>
<dbReference type="InterPro" id="IPR010841">
    <property type="entry name" value="EF-G-binding_N"/>
</dbReference>
<evidence type="ECO:0000313" key="2">
    <source>
        <dbReference type="EMBL" id="BAH16945.1"/>
    </source>
</evidence>
<evidence type="ECO:0000259" key="1">
    <source>
        <dbReference type="Pfam" id="PF07299"/>
    </source>
</evidence>
<dbReference type="Gene3D" id="1.20.1280.250">
    <property type="match status" value="1"/>
</dbReference>